<feature type="transmembrane region" description="Helical" evidence="1">
    <location>
        <begin position="15"/>
        <end position="36"/>
    </location>
</feature>
<keyword evidence="1" id="KW-0472">Membrane</keyword>
<organism evidence="2 3">
    <name type="scientific">Candidatus Yanofskybacteria bacterium GW2011_GWC2_37_9</name>
    <dbReference type="NCBI Taxonomy" id="1619028"/>
    <lineage>
        <taxon>Bacteria</taxon>
        <taxon>Candidatus Yanofskyibacteriota</taxon>
    </lineage>
</organism>
<evidence type="ECO:0008006" key="4">
    <source>
        <dbReference type="Google" id="ProtNLM"/>
    </source>
</evidence>
<dbReference type="AlphaFoldDB" id="A0A0G0L185"/>
<dbReference type="Gene3D" id="2.60.40.10">
    <property type="entry name" value="Immunoglobulins"/>
    <property type="match status" value="1"/>
</dbReference>
<name>A0A0G0L185_9BACT</name>
<dbReference type="Proteomes" id="UP000034430">
    <property type="component" value="Unassembled WGS sequence"/>
</dbReference>
<evidence type="ECO:0000313" key="3">
    <source>
        <dbReference type="Proteomes" id="UP000034430"/>
    </source>
</evidence>
<reference evidence="2 3" key="1">
    <citation type="journal article" date="2015" name="Nature">
        <title>rRNA introns, odd ribosomes, and small enigmatic genomes across a large radiation of phyla.</title>
        <authorList>
            <person name="Brown C.T."/>
            <person name="Hug L.A."/>
            <person name="Thomas B.C."/>
            <person name="Sharon I."/>
            <person name="Castelle C.J."/>
            <person name="Singh A."/>
            <person name="Wilkins M.J."/>
            <person name="Williams K.H."/>
            <person name="Banfield J.F."/>
        </authorList>
    </citation>
    <scope>NUCLEOTIDE SEQUENCE [LARGE SCALE GENOMIC DNA]</scope>
</reference>
<evidence type="ECO:0000313" key="2">
    <source>
        <dbReference type="EMBL" id="KKQ46506.1"/>
    </source>
</evidence>
<protein>
    <recommendedName>
        <fullName evidence="4">Bacterial Ig domain-containing protein</fullName>
    </recommendedName>
</protein>
<dbReference type="EMBL" id="LBTU01000037">
    <property type="protein sequence ID" value="KKQ46506.1"/>
    <property type="molecule type" value="Genomic_DNA"/>
</dbReference>
<accession>A0A0G0L185</accession>
<proteinExistence type="predicted"/>
<dbReference type="InterPro" id="IPR013783">
    <property type="entry name" value="Ig-like_fold"/>
</dbReference>
<keyword evidence="1" id="KW-0812">Transmembrane</keyword>
<gene>
    <name evidence="2" type="ORF">US65_C0037G0008</name>
</gene>
<keyword evidence="1" id="KW-1133">Transmembrane helix</keyword>
<sequence>METRKLYTYLGMRKIILSSVFCLSLFFPFFFLNFLIAPIPISAETITVSATVGGAVVSPSPETSSGGINLPHTSVQFSGEAYPSATVVIFKNGQIIATTNGDGNGFFSVTIEEKYDSTALYGLYARDLANNKSLLLNYPLVIYSGYLTHISGIRFAPTVALDKIQVSVGDYLTVAGYALPINHVYLKCSRHWPL</sequence>
<evidence type="ECO:0000256" key="1">
    <source>
        <dbReference type="SAM" id="Phobius"/>
    </source>
</evidence>
<comment type="caution">
    <text evidence="2">The sequence shown here is derived from an EMBL/GenBank/DDBJ whole genome shotgun (WGS) entry which is preliminary data.</text>
</comment>